<reference evidence="2 3" key="1">
    <citation type="submission" date="2017-12" db="EMBL/GenBank/DDBJ databases">
        <title>Integrating genomic resources of turbot (Scophthalmus maximus) in depth evaluation of genetic and physical mapping variation across individuals.</title>
        <authorList>
            <person name="Martinez P."/>
        </authorList>
    </citation>
    <scope>NUCLEOTIDE SEQUENCE [LARGE SCALE GENOMIC DNA]</scope>
</reference>
<evidence type="ECO:0000256" key="1">
    <source>
        <dbReference type="SAM" id="MobiDB-lite"/>
    </source>
</evidence>
<organism evidence="2 3">
    <name type="scientific">Scophthalmus maximus</name>
    <name type="common">Turbot</name>
    <name type="synonym">Psetta maxima</name>
    <dbReference type="NCBI Taxonomy" id="52904"/>
    <lineage>
        <taxon>Eukaryota</taxon>
        <taxon>Metazoa</taxon>
        <taxon>Chordata</taxon>
        <taxon>Craniata</taxon>
        <taxon>Vertebrata</taxon>
        <taxon>Euteleostomi</taxon>
        <taxon>Actinopterygii</taxon>
        <taxon>Neopterygii</taxon>
        <taxon>Teleostei</taxon>
        <taxon>Neoteleostei</taxon>
        <taxon>Acanthomorphata</taxon>
        <taxon>Carangaria</taxon>
        <taxon>Pleuronectiformes</taxon>
        <taxon>Pleuronectoidei</taxon>
        <taxon>Scophthalmidae</taxon>
        <taxon>Scophthalmus</taxon>
    </lineage>
</organism>
<gene>
    <name evidence="2" type="ORF">SMAX5B_016989</name>
</gene>
<sequence>MRTEAQNDYARQDPGNRYGDFFRPPESEWNRNAAQHNVANMETHTVVGSP</sequence>
<dbReference type="Proteomes" id="UP000246464">
    <property type="component" value="Chromosome 4"/>
</dbReference>
<dbReference type="AlphaFoldDB" id="A0A2U9B9K4"/>
<keyword evidence="3" id="KW-1185">Reference proteome</keyword>
<accession>A0A2U9B9K4</accession>
<evidence type="ECO:0000313" key="2">
    <source>
        <dbReference type="EMBL" id="AWP00635.1"/>
    </source>
</evidence>
<protein>
    <submittedName>
        <fullName evidence="2">Uncharacterized protein</fullName>
    </submittedName>
</protein>
<feature type="region of interest" description="Disordered" evidence="1">
    <location>
        <begin position="1"/>
        <end position="25"/>
    </location>
</feature>
<proteinExistence type="predicted"/>
<name>A0A2U9B9K4_SCOMX</name>
<evidence type="ECO:0000313" key="3">
    <source>
        <dbReference type="Proteomes" id="UP000246464"/>
    </source>
</evidence>
<dbReference type="EMBL" id="CP026246">
    <property type="protein sequence ID" value="AWP00635.1"/>
    <property type="molecule type" value="Genomic_DNA"/>
</dbReference>